<dbReference type="Proteomes" id="UP000037696">
    <property type="component" value="Unassembled WGS sequence"/>
</dbReference>
<name>A0A0M8P5B5_9EURO</name>
<dbReference type="AlphaFoldDB" id="A0A0M8P5B5"/>
<gene>
    <name evidence="1" type="ORF">ACN38_g3297</name>
</gene>
<evidence type="ECO:0000313" key="2">
    <source>
        <dbReference type="Proteomes" id="UP000037696"/>
    </source>
</evidence>
<comment type="caution">
    <text evidence="1">The sequence shown here is derived from an EMBL/GenBank/DDBJ whole genome shotgun (WGS) entry which is preliminary data.</text>
</comment>
<keyword evidence="2" id="KW-1185">Reference proteome</keyword>
<proteinExistence type="predicted"/>
<sequence>MSTTIEDTNTPEEALQLSFTNTLNIHGQLVRSIDEALEVVKTLAPDDVYLATLMIQDYAYAFLGAVPNALLTRLKGDTIMRKASKFLSEGFVVVNYSVWKKVGEELLID</sequence>
<reference evidence="1 2" key="1">
    <citation type="submission" date="2015-08" db="EMBL/GenBank/DDBJ databases">
        <title>Genome sequencing of Penicillium nordicum.</title>
        <authorList>
            <person name="Nguyen H.D."/>
            <person name="Seifert K.A."/>
        </authorList>
    </citation>
    <scope>NUCLEOTIDE SEQUENCE [LARGE SCALE GENOMIC DNA]</scope>
    <source>
        <strain evidence="1 2">DAOMC 185683</strain>
    </source>
</reference>
<dbReference type="EMBL" id="LHQQ01000039">
    <property type="protein sequence ID" value="KOS45726.1"/>
    <property type="molecule type" value="Genomic_DNA"/>
</dbReference>
<protein>
    <submittedName>
        <fullName evidence="1">Uncharacterized protein</fullName>
    </submittedName>
</protein>
<accession>A0A0M8P5B5</accession>
<organism evidence="1 2">
    <name type="scientific">Penicillium nordicum</name>
    <dbReference type="NCBI Taxonomy" id="229535"/>
    <lineage>
        <taxon>Eukaryota</taxon>
        <taxon>Fungi</taxon>
        <taxon>Dikarya</taxon>
        <taxon>Ascomycota</taxon>
        <taxon>Pezizomycotina</taxon>
        <taxon>Eurotiomycetes</taxon>
        <taxon>Eurotiomycetidae</taxon>
        <taxon>Eurotiales</taxon>
        <taxon>Aspergillaceae</taxon>
        <taxon>Penicillium</taxon>
    </lineage>
</organism>
<evidence type="ECO:0000313" key="1">
    <source>
        <dbReference type="EMBL" id="KOS45726.1"/>
    </source>
</evidence>
<dbReference type="OrthoDB" id="4369165at2759"/>